<dbReference type="PANTHER" id="PTHR47975">
    <property type="entry name" value="S-LOCUS LECTIN KINASE FAMILY PROTEIN"/>
    <property type="match status" value="1"/>
</dbReference>
<sequence length="283" mass="31981">GILHDGQEVAVKKIPALFFKESVYDEINIVINLKHENIIRPMGYCHEIIMVLCHRQGKYIGGQSMIFCFIEKLMRNGSMEHFITTGIYKKTSRHGLFDWSFCFHIILGTAQGVCYLHEQRVVHLDLKPDNILFGSDMNPRISDFGLAIKLVHVDDEITRDGSVAGTLRYMAPEYLGEGIISIKCDVYAFGVIIFRTIGLMNRCESPVRDDCAGWAEVAQDAGRLKELFGPAKVDQPQLMEIKRCIEVAVLCTQNDRHKRPIMADVLLMLSGEKEIPIPEKALA</sequence>
<dbReference type="Gene3D" id="1.10.510.10">
    <property type="entry name" value="Transferase(Phosphotransferase) domain 1"/>
    <property type="match status" value="1"/>
</dbReference>
<dbReference type="Pfam" id="PF00069">
    <property type="entry name" value="Pkinase"/>
    <property type="match status" value="1"/>
</dbReference>
<reference evidence="2 3" key="1">
    <citation type="journal article" date="2019" name="Sci. Rep.">
        <title>A high-quality genome of Eragrostis curvula grass provides insights into Poaceae evolution and supports new strategies to enhance forage quality.</title>
        <authorList>
            <person name="Carballo J."/>
            <person name="Santos B.A.C.M."/>
            <person name="Zappacosta D."/>
            <person name="Garbus I."/>
            <person name="Selva J.P."/>
            <person name="Gallo C.A."/>
            <person name="Diaz A."/>
            <person name="Albertini E."/>
            <person name="Caccamo M."/>
            <person name="Echenique V."/>
        </authorList>
    </citation>
    <scope>NUCLEOTIDE SEQUENCE [LARGE SCALE GENOMIC DNA]</scope>
    <source>
        <strain evidence="3">cv. Victoria</strain>
        <tissue evidence="2">Leaf</tissue>
    </source>
</reference>
<dbReference type="Gramene" id="TVU00215">
    <property type="protein sequence ID" value="TVU00215"/>
    <property type="gene ID" value="EJB05_54368"/>
</dbReference>
<organism evidence="2 3">
    <name type="scientific">Eragrostis curvula</name>
    <name type="common">weeping love grass</name>
    <dbReference type="NCBI Taxonomy" id="38414"/>
    <lineage>
        <taxon>Eukaryota</taxon>
        <taxon>Viridiplantae</taxon>
        <taxon>Streptophyta</taxon>
        <taxon>Embryophyta</taxon>
        <taxon>Tracheophyta</taxon>
        <taxon>Spermatophyta</taxon>
        <taxon>Magnoliopsida</taxon>
        <taxon>Liliopsida</taxon>
        <taxon>Poales</taxon>
        <taxon>Poaceae</taxon>
        <taxon>PACMAD clade</taxon>
        <taxon>Chloridoideae</taxon>
        <taxon>Eragrostideae</taxon>
        <taxon>Eragrostidinae</taxon>
        <taxon>Eragrostis</taxon>
    </lineage>
</organism>
<dbReference type="PROSITE" id="PS00108">
    <property type="entry name" value="PROTEIN_KINASE_ST"/>
    <property type="match status" value="1"/>
</dbReference>
<evidence type="ECO:0000313" key="2">
    <source>
        <dbReference type="EMBL" id="TVU00215.1"/>
    </source>
</evidence>
<dbReference type="SMART" id="SM00220">
    <property type="entry name" value="S_TKc"/>
    <property type="match status" value="1"/>
</dbReference>
<dbReference type="Proteomes" id="UP000324897">
    <property type="component" value="Unassembled WGS sequence"/>
</dbReference>
<dbReference type="InterPro" id="IPR000719">
    <property type="entry name" value="Prot_kinase_dom"/>
</dbReference>
<dbReference type="AlphaFoldDB" id="A0A5J9SMM8"/>
<dbReference type="PROSITE" id="PS50011">
    <property type="entry name" value="PROTEIN_KINASE_DOM"/>
    <property type="match status" value="1"/>
</dbReference>
<keyword evidence="3" id="KW-1185">Reference proteome</keyword>
<dbReference type="SUPFAM" id="SSF56112">
    <property type="entry name" value="Protein kinase-like (PK-like)"/>
    <property type="match status" value="1"/>
</dbReference>
<dbReference type="EMBL" id="RWGY01000622">
    <property type="protein sequence ID" value="TVU00215.1"/>
    <property type="molecule type" value="Genomic_DNA"/>
</dbReference>
<dbReference type="GO" id="GO:0004672">
    <property type="term" value="F:protein kinase activity"/>
    <property type="evidence" value="ECO:0007669"/>
    <property type="project" value="InterPro"/>
</dbReference>
<protein>
    <recommendedName>
        <fullName evidence="1">Protein kinase domain-containing protein</fullName>
    </recommendedName>
</protein>
<evidence type="ECO:0000259" key="1">
    <source>
        <dbReference type="PROSITE" id="PS50011"/>
    </source>
</evidence>
<dbReference type="Gene3D" id="3.30.200.20">
    <property type="entry name" value="Phosphorylase Kinase, domain 1"/>
    <property type="match status" value="1"/>
</dbReference>
<dbReference type="InterPro" id="IPR011009">
    <property type="entry name" value="Kinase-like_dom_sf"/>
</dbReference>
<comment type="caution">
    <text evidence="2">The sequence shown here is derived from an EMBL/GenBank/DDBJ whole genome shotgun (WGS) entry which is preliminary data.</text>
</comment>
<evidence type="ECO:0000313" key="3">
    <source>
        <dbReference type="Proteomes" id="UP000324897"/>
    </source>
</evidence>
<gene>
    <name evidence="2" type="ORF">EJB05_54368</name>
</gene>
<proteinExistence type="predicted"/>
<name>A0A5J9SMM8_9POAL</name>
<dbReference type="InterPro" id="IPR008271">
    <property type="entry name" value="Ser/Thr_kinase_AS"/>
</dbReference>
<feature type="domain" description="Protein kinase" evidence="1">
    <location>
        <begin position="1"/>
        <end position="275"/>
    </location>
</feature>
<dbReference type="OrthoDB" id="688481at2759"/>
<dbReference type="PANTHER" id="PTHR47975:SF60">
    <property type="entry name" value="PROTEIN KINASE DOMAIN-CONTAINING PROTEIN"/>
    <property type="match status" value="1"/>
</dbReference>
<accession>A0A5J9SMM8</accession>
<feature type="non-terminal residue" evidence="2">
    <location>
        <position position="1"/>
    </location>
</feature>
<dbReference type="GO" id="GO:0005524">
    <property type="term" value="F:ATP binding"/>
    <property type="evidence" value="ECO:0007669"/>
    <property type="project" value="InterPro"/>
</dbReference>